<comment type="function">
    <text evidence="13">Microtubule inner protein (MIP) part of the dynein-decorated doublet microtubules (DMTs) in cilia axoneme, which is required for motile cilia beating. May play a role in the control of meiotic division and germ cell differentiation through regulation of pairing and recombination during meiosis. Required for sperm flagella assembly. May play a role in the assembly and function of the outer dynein arm-docking complex (ODA-DC). ODA-DC mediates outer dynein arms (ODA) binding onto the axonemal doublet microtubules.</text>
</comment>
<evidence type="ECO:0000256" key="6">
    <source>
        <dbReference type="ARBA" id="ARBA00022846"/>
    </source>
</evidence>
<evidence type="ECO:0000256" key="9">
    <source>
        <dbReference type="ARBA" id="ARBA00023212"/>
    </source>
</evidence>
<dbReference type="GO" id="GO:0005634">
    <property type="term" value="C:nucleus"/>
    <property type="evidence" value="ECO:0007669"/>
    <property type="project" value="UniProtKB-SubCell"/>
</dbReference>
<evidence type="ECO:0000256" key="5">
    <source>
        <dbReference type="ARBA" id="ARBA00022490"/>
    </source>
</evidence>
<dbReference type="AlphaFoldDB" id="E4Y5T8"/>
<feature type="region of interest" description="Disordered" evidence="15">
    <location>
        <begin position="43"/>
        <end position="74"/>
    </location>
</feature>
<feature type="domain" description="Trichohyalin-plectin-homology" evidence="16">
    <location>
        <begin position="2"/>
        <end position="247"/>
    </location>
</feature>
<dbReference type="Proteomes" id="UP000011014">
    <property type="component" value="Unassembled WGS sequence"/>
</dbReference>
<evidence type="ECO:0000256" key="14">
    <source>
        <dbReference type="SAM" id="Coils"/>
    </source>
</evidence>
<evidence type="ECO:0000256" key="7">
    <source>
        <dbReference type="ARBA" id="ARBA00023054"/>
    </source>
</evidence>
<dbReference type="GO" id="GO:0044782">
    <property type="term" value="P:cilium organization"/>
    <property type="evidence" value="ECO:0007669"/>
    <property type="project" value="TreeGrafter"/>
</dbReference>
<evidence type="ECO:0000256" key="2">
    <source>
        <dbReference type="ARBA" id="ARBA00004611"/>
    </source>
</evidence>
<dbReference type="EMBL" id="FN654289">
    <property type="protein sequence ID" value="CBY30988.1"/>
    <property type="molecule type" value="Genomic_DNA"/>
</dbReference>
<dbReference type="InterPro" id="IPR043597">
    <property type="entry name" value="TPH_dom"/>
</dbReference>
<evidence type="ECO:0000256" key="1">
    <source>
        <dbReference type="ARBA" id="ARBA00004123"/>
    </source>
</evidence>
<reference evidence="17" key="1">
    <citation type="journal article" date="2010" name="Science">
        <title>Plasticity of animal genome architecture unmasked by rapid evolution of a pelagic tunicate.</title>
        <authorList>
            <person name="Denoeud F."/>
            <person name="Henriet S."/>
            <person name="Mungpakdee S."/>
            <person name="Aury J.M."/>
            <person name="Da Silva C."/>
            <person name="Brinkmann H."/>
            <person name="Mikhaleva J."/>
            <person name="Olsen L.C."/>
            <person name="Jubin C."/>
            <person name="Canestro C."/>
            <person name="Bouquet J.M."/>
            <person name="Danks G."/>
            <person name="Poulain J."/>
            <person name="Campsteijn C."/>
            <person name="Adamski M."/>
            <person name="Cross I."/>
            <person name="Yadetie F."/>
            <person name="Muffato M."/>
            <person name="Louis A."/>
            <person name="Butcher S."/>
            <person name="Tsagkogeorga G."/>
            <person name="Konrad A."/>
            <person name="Singh S."/>
            <person name="Jensen M.F."/>
            <person name="Cong E.H."/>
            <person name="Eikeseth-Otteraa H."/>
            <person name="Noel B."/>
            <person name="Anthouard V."/>
            <person name="Porcel B.M."/>
            <person name="Kachouri-Lafond R."/>
            <person name="Nishino A."/>
            <person name="Ugolini M."/>
            <person name="Chourrout P."/>
            <person name="Nishida H."/>
            <person name="Aasland R."/>
            <person name="Huzurbazar S."/>
            <person name="Westhof E."/>
            <person name="Delsuc F."/>
            <person name="Lehrach H."/>
            <person name="Reinhardt R."/>
            <person name="Weissenbach J."/>
            <person name="Roy S.W."/>
            <person name="Artiguenave F."/>
            <person name="Postlethwait J.H."/>
            <person name="Manak J.R."/>
            <person name="Thompson E.M."/>
            <person name="Jaillon O."/>
            <person name="Du Pasquier L."/>
            <person name="Boudinot P."/>
            <person name="Liberles D.A."/>
            <person name="Volff J.N."/>
            <person name="Philippe H."/>
            <person name="Lenhard B."/>
            <person name="Roest Crollius H."/>
            <person name="Wincker P."/>
            <person name="Chourrout D."/>
        </authorList>
    </citation>
    <scope>NUCLEOTIDE SEQUENCE [LARGE SCALE GENOMIC DNA]</scope>
</reference>
<evidence type="ECO:0000256" key="11">
    <source>
        <dbReference type="ARBA" id="ARBA00023254"/>
    </source>
</evidence>
<dbReference type="GO" id="GO:0031514">
    <property type="term" value="C:motile cilium"/>
    <property type="evidence" value="ECO:0007669"/>
    <property type="project" value="TreeGrafter"/>
</dbReference>
<evidence type="ECO:0000313" key="17">
    <source>
        <dbReference type="EMBL" id="CBY30988.1"/>
    </source>
</evidence>
<dbReference type="Pfam" id="PF13868">
    <property type="entry name" value="TPH"/>
    <property type="match status" value="1"/>
</dbReference>
<name>E4Y5T8_OIKDI</name>
<organism evidence="17">
    <name type="scientific">Oikopleura dioica</name>
    <name type="common">Tunicate</name>
    <dbReference type="NCBI Taxonomy" id="34765"/>
    <lineage>
        <taxon>Eukaryota</taxon>
        <taxon>Metazoa</taxon>
        <taxon>Chordata</taxon>
        <taxon>Tunicata</taxon>
        <taxon>Appendicularia</taxon>
        <taxon>Copelata</taxon>
        <taxon>Oikopleuridae</taxon>
        <taxon>Oikopleura</taxon>
    </lineage>
</organism>
<evidence type="ECO:0000256" key="8">
    <source>
        <dbReference type="ARBA" id="ARBA00023069"/>
    </source>
</evidence>
<keyword evidence="6" id="KW-0282">Flagellum</keyword>
<keyword evidence="5" id="KW-0963">Cytoplasm</keyword>
<keyword evidence="7 14" id="KW-0175">Coiled coil</keyword>
<keyword evidence="8" id="KW-0969">Cilium</keyword>
<comment type="similarity">
    <text evidence="3">Belongs to the MNS1 family.</text>
</comment>
<accession>E4Y5T8</accession>
<evidence type="ECO:0000256" key="4">
    <source>
        <dbReference type="ARBA" id="ARBA00014813"/>
    </source>
</evidence>
<evidence type="ECO:0000256" key="12">
    <source>
        <dbReference type="ARBA" id="ARBA00023273"/>
    </source>
</evidence>
<dbReference type="GO" id="GO:0051321">
    <property type="term" value="P:meiotic cell cycle"/>
    <property type="evidence" value="ECO:0007669"/>
    <property type="project" value="UniProtKB-KW"/>
</dbReference>
<keyword evidence="11" id="KW-0469">Meiosis</keyword>
<evidence type="ECO:0000256" key="13">
    <source>
        <dbReference type="ARBA" id="ARBA00046114"/>
    </source>
</evidence>
<sequence>MITQIQEEDRIARDAELAKKEEQRQFIEKFKQEQAEWRANEIRRNQEEDERVARYKAEKDKQEKEMETKKADNNAAKEYCQEKLGNMLTAIRQEQEEFEKLVCELAMNEQEERAKQAEKERDEKVIRDREELMRVHQLHTQMKLERQAAEQAQENLYRAHIMAKFAEDDRIEQMNAQKRRMKQLEHKKAVEELIRIRREKKEESHKQAIAEREREVQEARIKAQIIEEERQVILQQHADQLLGYLPKGVIRDQKDLERLGEKYIEAYKPTSQREFEKNFDEE</sequence>
<gene>
    <name evidence="17" type="ORF">GSOID_T00018936001</name>
</gene>
<evidence type="ECO:0000256" key="15">
    <source>
        <dbReference type="SAM" id="MobiDB-lite"/>
    </source>
</evidence>
<keyword evidence="12" id="KW-0966">Cell projection</keyword>
<proteinExistence type="inferred from homology"/>
<evidence type="ECO:0000256" key="10">
    <source>
        <dbReference type="ARBA" id="ARBA00023242"/>
    </source>
</evidence>
<dbReference type="PANTHER" id="PTHR19265">
    <property type="entry name" value="MEIOSIS-SPECIFIC NUCLEAR STRUCTURAL PROTEIN 1"/>
    <property type="match status" value="1"/>
</dbReference>
<dbReference type="InterPro" id="IPR026504">
    <property type="entry name" value="MNS1"/>
</dbReference>
<dbReference type="PANTHER" id="PTHR19265:SF0">
    <property type="entry name" value="MEIOSIS-SPECIFIC NUCLEAR STRUCTURAL PROTEIN 1"/>
    <property type="match status" value="1"/>
</dbReference>
<keyword evidence="10" id="KW-0539">Nucleus</keyword>
<feature type="coiled-coil region" evidence="14">
    <location>
        <begin position="198"/>
        <end position="236"/>
    </location>
</feature>
<evidence type="ECO:0000256" key="3">
    <source>
        <dbReference type="ARBA" id="ARBA00009158"/>
    </source>
</evidence>
<protein>
    <recommendedName>
        <fullName evidence="4">Meiosis-specific nuclear structural protein 1</fullName>
    </recommendedName>
</protein>
<comment type="subcellular location">
    <subcellularLocation>
        <location evidence="2">Cytoplasm</location>
        <location evidence="2">Cytoskeleton</location>
        <location evidence="2">Flagellum axoneme</location>
    </subcellularLocation>
    <subcellularLocation>
        <location evidence="1">Nucleus</location>
    </subcellularLocation>
</comment>
<feature type="compositionally biased region" description="Basic and acidic residues" evidence="15">
    <location>
        <begin position="43"/>
        <end position="72"/>
    </location>
</feature>
<evidence type="ECO:0000259" key="16">
    <source>
        <dbReference type="Pfam" id="PF13868"/>
    </source>
</evidence>
<keyword evidence="9" id="KW-0206">Cytoskeleton</keyword>